<sequence>MTSQGLTTLSPEILSQIFSYLETENPGVKINSKRGTTVPHPFVSIAATSKYLHDNVEGYCRHLLLKNSRTSCKVTKNPKKSPNYRKKWLTWTAKNCRFCWKASVRKAILYPNITCCKECDRKEPKITMTDAIEKTTLTKLDLFTPNILYPDAPSLRKGTYMVMGAPATLFHQEDVDARVKYVKSYFEDQGGNRIEYRKGLHLMAMKFMDVTVRDGQWVPQTPYVSDPHDPRQDPEASVQEYLKFDRNAIENLKAGRPPAWGAKWGW</sequence>
<dbReference type="AlphaFoldDB" id="A0A9P4JCD8"/>
<reference evidence="1" key="1">
    <citation type="journal article" date="2020" name="Stud. Mycol.">
        <title>101 Dothideomycetes genomes: a test case for predicting lifestyles and emergence of pathogens.</title>
        <authorList>
            <person name="Haridas S."/>
            <person name="Albert R."/>
            <person name="Binder M."/>
            <person name="Bloem J."/>
            <person name="Labutti K."/>
            <person name="Salamov A."/>
            <person name="Andreopoulos B."/>
            <person name="Baker S."/>
            <person name="Barry K."/>
            <person name="Bills G."/>
            <person name="Bluhm B."/>
            <person name="Cannon C."/>
            <person name="Castanera R."/>
            <person name="Culley D."/>
            <person name="Daum C."/>
            <person name="Ezra D."/>
            <person name="Gonzalez J."/>
            <person name="Henrissat B."/>
            <person name="Kuo A."/>
            <person name="Liang C."/>
            <person name="Lipzen A."/>
            <person name="Lutzoni F."/>
            <person name="Magnuson J."/>
            <person name="Mondo S."/>
            <person name="Nolan M."/>
            <person name="Ohm R."/>
            <person name="Pangilinan J."/>
            <person name="Park H.-J."/>
            <person name="Ramirez L."/>
            <person name="Alfaro M."/>
            <person name="Sun H."/>
            <person name="Tritt A."/>
            <person name="Yoshinaga Y."/>
            <person name="Zwiers L.-H."/>
            <person name="Turgeon B."/>
            <person name="Goodwin S."/>
            <person name="Spatafora J."/>
            <person name="Crous P."/>
            <person name="Grigoriev I."/>
        </authorList>
    </citation>
    <scope>NUCLEOTIDE SEQUENCE</scope>
    <source>
        <strain evidence="1">ATCC 74209</strain>
    </source>
</reference>
<name>A0A9P4JCD8_9PLEO</name>
<dbReference type="EMBL" id="ML994335">
    <property type="protein sequence ID" value="KAF2196728.1"/>
    <property type="molecule type" value="Genomic_DNA"/>
</dbReference>
<organism evidence="1 2">
    <name type="scientific">Delitschia confertaspora ATCC 74209</name>
    <dbReference type="NCBI Taxonomy" id="1513339"/>
    <lineage>
        <taxon>Eukaryota</taxon>
        <taxon>Fungi</taxon>
        <taxon>Dikarya</taxon>
        <taxon>Ascomycota</taxon>
        <taxon>Pezizomycotina</taxon>
        <taxon>Dothideomycetes</taxon>
        <taxon>Pleosporomycetidae</taxon>
        <taxon>Pleosporales</taxon>
        <taxon>Delitschiaceae</taxon>
        <taxon>Delitschia</taxon>
    </lineage>
</organism>
<gene>
    <name evidence="1" type="ORF">GQ43DRAFT_242477</name>
</gene>
<evidence type="ECO:0000313" key="2">
    <source>
        <dbReference type="Proteomes" id="UP000799536"/>
    </source>
</evidence>
<proteinExistence type="predicted"/>
<protein>
    <submittedName>
        <fullName evidence="1">Uncharacterized protein</fullName>
    </submittedName>
</protein>
<keyword evidence="2" id="KW-1185">Reference proteome</keyword>
<dbReference type="OrthoDB" id="5313288at2759"/>
<evidence type="ECO:0000313" key="1">
    <source>
        <dbReference type="EMBL" id="KAF2196728.1"/>
    </source>
</evidence>
<dbReference type="Proteomes" id="UP000799536">
    <property type="component" value="Unassembled WGS sequence"/>
</dbReference>
<comment type="caution">
    <text evidence="1">The sequence shown here is derived from an EMBL/GenBank/DDBJ whole genome shotgun (WGS) entry which is preliminary data.</text>
</comment>
<accession>A0A9P4JCD8</accession>